<dbReference type="InterPro" id="IPR011333">
    <property type="entry name" value="SKP1/BTB/POZ_sf"/>
</dbReference>
<sequence length="564" mass="60985">MPNACIPASGASRSRSSATTAASSTSPESDYPEHQPCEAVDEHDPSSAKAETEPETDIRRISLHVEATSRQRIKIPAKPPTLAGTQASILASRRGAVSREPLYYDIDGKTMTDKGWLSPVGSKASTPPTVNPEVREKLERAGPHQCFTVGRGCGCLEAVERADEQLDTLEASLQPRGEGIEGSAHPPSAAVSPLRLGHVPALLGPVSGCSDEASPIDSGGRADAIDSSVWPRPSVREHGIPATSERQVSTNDKDLGIADLLFHDGASADGDRQRRPNTERTYSESTRAPNSCSSEPSSSPGSNRPEENLSHGSSDVDRLQHTLKLLWQNPLYTDLKITTGNYDFFLVHRCIMAAQSPHLSHLVKDHAVPASSSGGQAGHVLDLTPADPDALGSILRYLYTGLLIVPTYAETTLSGPDLASLAILLPIIELTMEYQLRDLLREAKNQYCWTTCAWPTGHPLLLAEAFVATFKEERLWEMQQATLGCTLAFAEELVSDQDVYDLLLGAGEPLKVLVVGMSKRMLRVEDDVDVSPCVMSRGDRKRAARAERAARLVATCRFGHLRRV</sequence>
<feature type="compositionally biased region" description="Low complexity" evidence="1">
    <location>
        <begin position="289"/>
        <end position="303"/>
    </location>
</feature>
<dbReference type="SUPFAM" id="SSF54695">
    <property type="entry name" value="POZ domain"/>
    <property type="match status" value="1"/>
</dbReference>
<dbReference type="Proteomes" id="UP001337655">
    <property type="component" value="Unassembled WGS sequence"/>
</dbReference>
<feature type="compositionally biased region" description="Basic and acidic residues" evidence="1">
    <location>
        <begin position="304"/>
        <end position="315"/>
    </location>
</feature>
<dbReference type="EMBL" id="JAVRRT010000021">
    <property type="protein sequence ID" value="KAK5164110.1"/>
    <property type="molecule type" value="Genomic_DNA"/>
</dbReference>
<evidence type="ECO:0000313" key="4">
    <source>
        <dbReference type="Proteomes" id="UP001337655"/>
    </source>
</evidence>
<feature type="region of interest" description="Disordered" evidence="1">
    <location>
        <begin position="1"/>
        <end position="72"/>
    </location>
</feature>
<proteinExistence type="predicted"/>
<dbReference type="RefSeq" id="XP_064654438.1">
    <property type="nucleotide sequence ID" value="XM_064807424.1"/>
</dbReference>
<feature type="region of interest" description="Disordered" evidence="1">
    <location>
        <begin position="210"/>
        <end position="251"/>
    </location>
</feature>
<evidence type="ECO:0000256" key="1">
    <source>
        <dbReference type="SAM" id="MobiDB-lite"/>
    </source>
</evidence>
<dbReference type="CDD" id="cd18186">
    <property type="entry name" value="BTB_POZ_ZBTB_KLHL-like"/>
    <property type="match status" value="1"/>
</dbReference>
<gene>
    <name evidence="3" type="ORF">LTR77_010201</name>
</gene>
<keyword evidence="4" id="KW-1185">Reference proteome</keyword>
<evidence type="ECO:0000259" key="2">
    <source>
        <dbReference type="PROSITE" id="PS50097"/>
    </source>
</evidence>
<feature type="compositionally biased region" description="Basic and acidic residues" evidence="1">
    <location>
        <begin position="31"/>
        <end position="60"/>
    </location>
</feature>
<feature type="region of interest" description="Disordered" evidence="1">
    <location>
        <begin position="263"/>
        <end position="315"/>
    </location>
</feature>
<dbReference type="Gene3D" id="3.30.710.10">
    <property type="entry name" value="Potassium Channel Kv1.1, Chain A"/>
    <property type="match status" value="1"/>
</dbReference>
<dbReference type="GeneID" id="89931530"/>
<organism evidence="3 4">
    <name type="scientific">Saxophila tyrrhenica</name>
    <dbReference type="NCBI Taxonomy" id="1690608"/>
    <lineage>
        <taxon>Eukaryota</taxon>
        <taxon>Fungi</taxon>
        <taxon>Dikarya</taxon>
        <taxon>Ascomycota</taxon>
        <taxon>Pezizomycotina</taxon>
        <taxon>Dothideomycetes</taxon>
        <taxon>Dothideomycetidae</taxon>
        <taxon>Mycosphaerellales</taxon>
        <taxon>Extremaceae</taxon>
        <taxon>Saxophila</taxon>
    </lineage>
</organism>
<dbReference type="AlphaFoldDB" id="A0AAV9NZY2"/>
<reference evidence="3 4" key="1">
    <citation type="submission" date="2023-08" db="EMBL/GenBank/DDBJ databases">
        <title>Black Yeasts Isolated from many extreme environments.</title>
        <authorList>
            <person name="Coleine C."/>
            <person name="Stajich J.E."/>
            <person name="Selbmann L."/>
        </authorList>
    </citation>
    <scope>NUCLEOTIDE SEQUENCE [LARGE SCALE GENOMIC DNA]</scope>
    <source>
        <strain evidence="3 4">CCFEE 5935</strain>
    </source>
</reference>
<protein>
    <recommendedName>
        <fullName evidence="2">BTB domain-containing protein</fullName>
    </recommendedName>
</protein>
<name>A0AAV9NZY2_9PEZI</name>
<evidence type="ECO:0000313" key="3">
    <source>
        <dbReference type="EMBL" id="KAK5164110.1"/>
    </source>
</evidence>
<feature type="compositionally biased region" description="Low complexity" evidence="1">
    <location>
        <begin position="8"/>
        <end position="26"/>
    </location>
</feature>
<accession>A0AAV9NZY2</accession>
<feature type="domain" description="BTB" evidence="2">
    <location>
        <begin position="333"/>
        <end position="407"/>
    </location>
</feature>
<dbReference type="InterPro" id="IPR000210">
    <property type="entry name" value="BTB/POZ_dom"/>
</dbReference>
<dbReference type="Pfam" id="PF00651">
    <property type="entry name" value="BTB"/>
    <property type="match status" value="1"/>
</dbReference>
<feature type="compositionally biased region" description="Basic and acidic residues" evidence="1">
    <location>
        <begin position="269"/>
        <end position="282"/>
    </location>
</feature>
<dbReference type="PROSITE" id="PS50097">
    <property type="entry name" value="BTB"/>
    <property type="match status" value="1"/>
</dbReference>
<comment type="caution">
    <text evidence="3">The sequence shown here is derived from an EMBL/GenBank/DDBJ whole genome shotgun (WGS) entry which is preliminary data.</text>
</comment>